<dbReference type="AlphaFoldDB" id="A0A0B7HLJ2"/>
<evidence type="ECO:0000256" key="1">
    <source>
        <dbReference type="SAM" id="Phobius"/>
    </source>
</evidence>
<reference evidence="2 3" key="1">
    <citation type="submission" date="2015-01" db="EMBL/GenBank/DDBJ databases">
        <authorList>
            <person name="Xiang T."/>
            <person name="Song Y."/>
            <person name="Huang L."/>
            <person name="Wang B."/>
            <person name="Wu P."/>
        </authorList>
    </citation>
    <scope>NUCLEOTIDE SEQUENCE [LARGE SCALE GENOMIC DNA]</scope>
    <source>
        <strain evidence="2 3">Ccy74</strain>
    </source>
</reference>
<dbReference type="Proteomes" id="UP000038083">
    <property type="component" value="Unassembled WGS sequence"/>
</dbReference>
<protein>
    <submittedName>
        <fullName evidence="2">Uncharacterized protein</fullName>
    </submittedName>
</protein>
<accession>A0A0B7HLJ2</accession>
<proteinExistence type="predicted"/>
<feature type="transmembrane region" description="Helical" evidence="1">
    <location>
        <begin position="64"/>
        <end position="82"/>
    </location>
</feature>
<sequence>MENILQTTSNVIHIILGVILAIEKVNKFTFEINQPICEMQLAVIEQNNIALSKQIAKRKQNRQIIISLVYLLIAVLIVWFMYNQYKKLQVS</sequence>
<keyword evidence="1" id="KW-0812">Transmembrane</keyword>
<evidence type="ECO:0000313" key="2">
    <source>
        <dbReference type="EMBL" id="CEN40621.1"/>
    </source>
</evidence>
<keyword evidence="1" id="KW-1133">Transmembrane helix</keyword>
<dbReference type="RefSeq" id="WP_041997238.1">
    <property type="nucleotide sequence ID" value="NZ_CDOG01000038.1"/>
</dbReference>
<dbReference type="EMBL" id="CDOG01000038">
    <property type="protein sequence ID" value="CEN40621.1"/>
    <property type="molecule type" value="Genomic_DNA"/>
</dbReference>
<evidence type="ECO:0000313" key="3">
    <source>
        <dbReference type="Proteomes" id="UP000038083"/>
    </source>
</evidence>
<keyword evidence="1" id="KW-0472">Membrane</keyword>
<name>A0A0B7HLJ2_9FLAO</name>
<organism evidence="2 3">
    <name type="scientific">Capnocytophaga cynodegmi</name>
    <dbReference type="NCBI Taxonomy" id="28189"/>
    <lineage>
        <taxon>Bacteria</taxon>
        <taxon>Pseudomonadati</taxon>
        <taxon>Bacteroidota</taxon>
        <taxon>Flavobacteriia</taxon>
        <taxon>Flavobacteriales</taxon>
        <taxon>Flavobacteriaceae</taxon>
        <taxon>Capnocytophaga</taxon>
    </lineage>
</organism>
<gene>
    <name evidence="2" type="ORF">CCYN74_430049</name>
</gene>